<reference evidence="2 3" key="1">
    <citation type="submission" date="2019-09" db="EMBL/GenBank/DDBJ databases">
        <title>The hologenome of the rock-dwelling lichen Lasallia pustulata.</title>
        <authorList>
            <person name="Greshake Tzovaras B."/>
            <person name="Segers F."/>
            <person name="Bicker A."/>
            <person name="Dal Grande F."/>
            <person name="Otte J."/>
            <person name="Hankeln T."/>
            <person name="Schmitt I."/>
            <person name="Ebersberger I."/>
        </authorList>
    </citation>
    <scope>NUCLEOTIDE SEQUENCE [LARGE SCALE GENOMIC DNA]</scope>
    <source>
        <strain evidence="2">A1-1</strain>
    </source>
</reference>
<organism evidence="2 3">
    <name type="scientific">Lasallia pustulata</name>
    <dbReference type="NCBI Taxonomy" id="136370"/>
    <lineage>
        <taxon>Eukaryota</taxon>
        <taxon>Fungi</taxon>
        <taxon>Dikarya</taxon>
        <taxon>Ascomycota</taxon>
        <taxon>Pezizomycotina</taxon>
        <taxon>Lecanoromycetes</taxon>
        <taxon>OSLEUM clade</taxon>
        <taxon>Umbilicariomycetidae</taxon>
        <taxon>Umbilicariales</taxon>
        <taxon>Umbilicariaceae</taxon>
        <taxon>Lasallia</taxon>
    </lineage>
</organism>
<dbReference type="EMBL" id="VXIT01000007">
    <property type="protein sequence ID" value="KAA6411581.1"/>
    <property type="molecule type" value="Genomic_DNA"/>
</dbReference>
<evidence type="ECO:0000313" key="2">
    <source>
        <dbReference type="EMBL" id="KAA6411581.1"/>
    </source>
</evidence>
<dbReference type="AlphaFoldDB" id="A0A5M8PSK1"/>
<proteinExistence type="predicted"/>
<accession>A0A5M8PSK1</accession>
<protein>
    <submittedName>
        <fullName evidence="2">Uncharacterized protein</fullName>
    </submittedName>
</protein>
<dbReference type="Proteomes" id="UP000324767">
    <property type="component" value="Unassembled WGS sequence"/>
</dbReference>
<evidence type="ECO:0000313" key="3">
    <source>
        <dbReference type="Proteomes" id="UP000324767"/>
    </source>
</evidence>
<feature type="region of interest" description="Disordered" evidence="1">
    <location>
        <begin position="129"/>
        <end position="155"/>
    </location>
</feature>
<gene>
    <name evidence="2" type="ORF">FRX48_04861</name>
</gene>
<sequence>MADPLGTLGYNIHPQQTVTRMEDSRPMCSEVVPECIDGPCETAIKVDADAPGRDLDCHEESIKNFPYGRNRRVNLGSVKGEERYGRLNAFIPRDGVTYVSTGSNSPATTPALSQESVCYIPSCEHCKPEYPASSPKASGSFPGAAPGFDPDHVTR</sequence>
<comment type="caution">
    <text evidence="2">The sequence shown here is derived from an EMBL/GenBank/DDBJ whole genome shotgun (WGS) entry which is preliminary data.</text>
</comment>
<evidence type="ECO:0000256" key="1">
    <source>
        <dbReference type="SAM" id="MobiDB-lite"/>
    </source>
</evidence>
<name>A0A5M8PSK1_9LECA</name>